<evidence type="ECO:0000313" key="5">
    <source>
        <dbReference type="Proteomes" id="UP000594454"/>
    </source>
</evidence>
<dbReference type="FunCoup" id="A0A7R8YKV0">
    <property type="interactions" value="6"/>
</dbReference>
<dbReference type="PANTHER" id="PTHR12353:SF31">
    <property type="entry name" value="LD44824P"/>
    <property type="match status" value="1"/>
</dbReference>
<feature type="compositionally biased region" description="Polar residues" evidence="3">
    <location>
        <begin position="680"/>
        <end position="689"/>
    </location>
</feature>
<dbReference type="GO" id="GO:0098978">
    <property type="term" value="C:glutamatergic synapse"/>
    <property type="evidence" value="ECO:0007669"/>
    <property type="project" value="TreeGrafter"/>
</dbReference>
<accession>A0A7R8YKV0</accession>
<feature type="compositionally biased region" description="Low complexity" evidence="3">
    <location>
        <begin position="696"/>
        <end position="726"/>
    </location>
</feature>
<sequence length="771" mass="83621">MKTFEPIGREASAFRSFGREPQNTSGSLNLATPSSGKDIPREFTSRIKERCQITTQTQINYNCHQQTSAILDLNSGKISTIVSPACIVESPLGSPVKKPSYLNLACCVNGYSNLTTYDSKLRQNINKSREVSPIRPATNNNLPSQNHRLSGNFLAVPLTSYGHKSASSSPSSREGAAMENRHIFTQVQNVDTTDNVGSDIYFKSSKFISTTNLKGDLHENDTSKTTKSFIQQRVERLYGPGALAQGFYSPKKTRSQELSILSERSSNSQVKFSSSKTITTFEREITSSSTTINGKTTMTSSSSLDRTTVSQGTGNENCENIQNGGGLCDLPVLRHLRPEFRAQLPIMSPKRSPNKFSLNESSSCPVLQNGTSGLHINGASNGNGNLSVNCKVDGNDKQKTGTAITVHYIADTETPKKHSSQMNGSANNSLTSDGKIIAPNSTPAVGSADKSSSDIKILSEKLTQEKSECDKLSSLKQQSLDTEATGKTCQSGINAMTVEVTHSSPNLTHDIPDKSAGPLLVPVTAPSQTTDKYSEESGCSSNNVSTVRDGNYFLQILKTEQDRLLALADQAEKELETLLASSTCSSTTTATSTVEVSDDVLGYLRSASGKARLLVSQKMKQFEGLCRNNLNQLPDEKFPTTNEDLQGFWDMVMLQVAHVDSLFKEIETLKANNWKKPVQQVPSAPQGSKLTRRPNTAKSSSSSTNATTTNGNAAAAKKTNASSLAAQRREAQRKQLMELKRKNKLAMSAGEQQQPNQNQVVEIFVNEQSNS</sequence>
<feature type="compositionally biased region" description="Basic and acidic residues" evidence="3">
    <location>
        <begin position="727"/>
        <end position="740"/>
    </location>
</feature>
<organism evidence="4 5">
    <name type="scientific">Hermetia illucens</name>
    <name type="common">Black soldier fly</name>
    <dbReference type="NCBI Taxonomy" id="343691"/>
    <lineage>
        <taxon>Eukaryota</taxon>
        <taxon>Metazoa</taxon>
        <taxon>Ecdysozoa</taxon>
        <taxon>Arthropoda</taxon>
        <taxon>Hexapoda</taxon>
        <taxon>Insecta</taxon>
        <taxon>Pterygota</taxon>
        <taxon>Neoptera</taxon>
        <taxon>Endopterygota</taxon>
        <taxon>Diptera</taxon>
        <taxon>Brachycera</taxon>
        <taxon>Stratiomyomorpha</taxon>
        <taxon>Stratiomyidae</taxon>
        <taxon>Hermetiinae</taxon>
        <taxon>Hermetia</taxon>
    </lineage>
</organism>
<evidence type="ECO:0008006" key="6">
    <source>
        <dbReference type="Google" id="ProtNLM"/>
    </source>
</evidence>
<dbReference type="AlphaFoldDB" id="A0A7R8YKV0"/>
<keyword evidence="5" id="KW-1185">Reference proteome</keyword>
<dbReference type="OrthoDB" id="10036956at2759"/>
<dbReference type="Proteomes" id="UP000594454">
    <property type="component" value="Chromosome 1"/>
</dbReference>
<dbReference type="GO" id="GO:0060090">
    <property type="term" value="F:molecular adaptor activity"/>
    <property type="evidence" value="ECO:0007669"/>
    <property type="project" value="TreeGrafter"/>
</dbReference>
<evidence type="ECO:0000256" key="3">
    <source>
        <dbReference type="SAM" id="MobiDB-lite"/>
    </source>
</evidence>
<dbReference type="GO" id="GO:0023052">
    <property type="term" value="P:signaling"/>
    <property type="evidence" value="ECO:0007669"/>
    <property type="project" value="InterPro"/>
</dbReference>
<dbReference type="EMBL" id="LR899009">
    <property type="protein sequence ID" value="CAD7076920.1"/>
    <property type="molecule type" value="Genomic_DNA"/>
</dbReference>
<feature type="region of interest" description="Disordered" evidence="3">
    <location>
        <begin position="296"/>
        <end position="316"/>
    </location>
</feature>
<dbReference type="GO" id="GO:0099572">
    <property type="term" value="C:postsynaptic specialization"/>
    <property type="evidence" value="ECO:0007669"/>
    <property type="project" value="TreeGrafter"/>
</dbReference>
<evidence type="ECO:0000313" key="4">
    <source>
        <dbReference type="EMBL" id="CAD7076920.1"/>
    </source>
</evidence>
<dbReference type="InterPro" id="IPR005026">
    <property type="entry name" value="SAPAP"/>
</dbReference>
<feature type="compositionally biased region" description="Polar residues" evidence="3">
    <location>
        <begin position="420"/>
        <end position="432"/>
    </location>
</feature>
<feature type="region of interest" description="Disordered" evidence="3">
    <location>
        <begin position="1"/>
        <end position="39"/>
    </location>
</feature>
<reference evidence="4 5" key="1">
    <citation type="submission" date="2020-11" db="EMBL/GenBank/DDBJ databases">
        <authorList>
            <person name="Wallbank WR R."/>
            <person name="Pardo Diaz C."/>
            <person name="Kozak K."/>
            <person name="Martin S."/>
            <person name="Jiggins C."/>
            <person name="Moest M."/>
            <person name="Warren A I."/>
            <person name="Generalovic N T."/>
            <person name="Byers J.R.P. K."/>
            <person name="Montejo-Kovacevich G."/>
            <person name="Yen C E."/>
        </authorList>
    </citation>
    <scope>NUCLEOTIDE SEQUENCE [LARGE SCALE GENOMIC DNA]</scope>
</reference>
<name>A0A7R8YKV0_HERIL</name>
<keyword evidence="2" id="KW-0175">Coiled coil</keyword>
<dbReference type="InParanoid" id="A0A7R8YKV0"/>
<proteinExistence type="inferred from homology"/>
<feature type="compositionally biased region" description="Polar residues" evidence="3">
    <location>
        <begin position="21"/>
        <end position="35"/>
    </location>
</feature>
<feature type="coiled-coil region" evidence="2">
    <location>
        <begin position="554"/>
        <end position="581"/>
    </location>
</feature>
<evidence type="ECO:0000256" key="2">
    <source>
        <dbReference type="SAM" id="Coils"/>
    </source>
</evidence>
<feature type="region of interest" description="Disordered" evidence="3">
    <location>
        <begin position="677"/>
        <end position="771"/>
    </location>
</feature>
<feature type="region of interest" description="Disordered" evidence="3">
    <location>
        <begin position="414"/>
        <end position="434"/>
    </location>
</feature>
<protein>
    <recommendedName>
        <fullName evidence="6">Disks large-associated protein 1</fullName>
    </recommendedName>
</protein>
<gene>
    <name evidence="4" type="ORF">HERILL_LOCUS307</name>
</gene>
<comment type="similarity">
    <text evidence="1">Belongs to the SAPAP family.</text>
</comment>
<evidence type="ECO:0000256" key="1">
    <source>
        <dbReference type="ARBA" id="ARBA00008839"/>
    </source>
</evidence>
<feature type="compositionally biased region" description="Low complexity" evidence="3">
    <location>
        <begin position="751"/>
        <end position="762"/>
    </location>
</feature>
<dbReference type="Pfam" id="PF03359">
    <property type="entry name" value="GKAP"/>
    <property type="match status" value="1"/>
</dbReference>
<dbReference type="PANTHER" id="PTHR12353">
    <property type="entry name" value="DISKS LARGE-ASSOCIATED PROTEIN DAP SAP90/PSD-95-ASSOCIATED PROTEIN"/>
    <property type="match status" value="1"/>
</dbReference>